<dbReference type="KEGG" id="egu:105048804"/>
<dbReference type="Pfam" id="PF13639">
    <property type="entry name" value="zf-RING_2"/>
    <property type="match status" value="1"/>
</dbReference>
<keyword evidence="5 8" id="KW-0863">Zinc-finger</keyword>
<name>A0A6I9RGX2_ELAGV</name>
<keyword evidence="6" id="KW-0833">Ubl conjugation pathway</keyword>
<organism evidence="11 12">
    <name type="scientific">Elaeis guineensis var. tenera</name>
    <name type="common">Oil palm</name>
    <dbReference type="NCBI Taxonomy" id="51953"/>
    <lineage>
        <taxon>Eukaryota</taxon>
        <taxon>Viridiplantae</taxon>
        <taxon>Streptophyta</taxon>
        <taxon>Embryophyta</taxon>
        <taxon>Tracheophyta</taxon>
        <taxon>Spermatophyta</taxon>
        <taxon>Magnoliopsida</taxon>
        <taxon>Liliopsida</taxon>
        <taxon>Arecaceae</taxon>
        <taxon>Arecoideae</taxon>
        <taxon>Cocoseae</taxon>
        <taxon>Elaeidinae</taxon>
        <taxon>Elaeis</taxon>
    </lineage>
</organism>
<dbReference type="PANTHER" id="PTHR15710">
    <property type="entry name" value="E3 UBIQUITIN-PROTEIN LIGASE PRAJA"/>
    <property type="match status" value="1"/>
</dbReference>
<evidence type="ECO:0000256" key="1">
    <source>
        <dbReference type="ARBA" id="ARBA00000900"/>
    </source>
</evidence>
<dbReference type="PANTHER" id="PTHR15710:SF132">
    <property type="entry name" value="E3 UBIQUITIN-PROTEIN LIGASE MPSR1"/>
    <property type="match status" value="1"/>
</dbReference>
<dbReference type="Gene3D" id="3.30.40.10">
    <property type="entry name" value="Zinc/RING finger domain, C3HC4 (zinc finger)"/>
    <property type="match status" value="1"/>
</dbReference>
<evidence type="ECO:0000313" key="11">
    <source>
        <dbReference type="Proteomes" id="UP000504607"/>
    </source>
</evidence>
<dbReference type="GO" id="GO:0061630">
    <property type="term" value="F:ubiquitin protein ligase activity"/>
    <property type="evidence" value="ECO:0007669"/>
    <property type="project" value="UniProtKB-EC"/>
</dbReference>
<evidence type="ECO:0000256" key="8">
    <source>
        <dbReference type="PROSITE-ProRule" id="PRU00175"/>
    </source>
</evidence>
<dbReference type="EC" id="2.3.2.27" evidence="2"/>
<feature type="region of interest" description="Disordered" evidence="9">
    <location>
        <begin position="185"/>
        <end position="210"/>
    </location>
</feature>
<evidence type="ECO:0000313" key="12">
    <source>
        <dbReference type="RefSeq" id="XP_010926559.1"/>
    </source>
</evidence>
<proteinExistence type="predicted"/>
<dbReference type="SUPFAM" id="SSF57850">
    <property type="entry name" value="RING/U-box"/>
    <property type="match status" value="1"/>
</dbReference>
<keyword evidence="3" id="KW-0808">Transferase</keyword>
<evidence type="ECO:0000256" key="5">
    <source>
        <dbReference type="ARBA" id="ARBA00022771"/>
    </source>
</evidence>
<evidence type="ECO:0000256" key="4">
    <source>
        <dbReference type="ARBA" id="ARBA00022723"/>
    </source>
</evidence>
<dbReference type="InterPro" id="IPR001841">
    <property type="entry name" value="Znf_RING"/>
</dbReference>
<dbReference type="GO" id="GO:0008270">
    <property type="term" value="F:zinc ion binding"/>
    <property type="evidence" value="ECO:0007669"/>
    <property type="project" value="UniProtKB-KW"/>
</dbReference>
<protein>
    <recommendedName>
        <fullName evidence="2">RING-type E3 ubiquitin transferase</fullName>
        <ecNumber evidence="2">2.3.2.27</ecNumber>
    </recommendedName>
</protein>
<dbReference type="InParanoid" id="A0A6I9RGX2"/>
<dbReference type="GO" id="GO:0016567">
    <property type="term" value="P:protein ubiquitination"/>
    <property type="evidence" value="ECO:0007669"/>
    <property type="project" value="TreeGrafter"/>
</dbReference>
<gene>
    <name evidence="12" type="primary">LOC105048804</name>
</gene>
<comment type="catalytic activity">
    <reaction evidence="1">
        <text>S-ubiquitinyl-[E2 ubiquitin-conjugating enzyme]-L-cysteine + [acceptor protein]-L-lysine = [E2 ubiquitin-conjugating enzyme]-L-cysteine + N(6)-ubiquitinyl-[acceptor protein]-L-lysine.</text>
        <dbReference type="EC" id="2.3.2.27"/>
    </reaction>
</comment>
<dbReference type="InterPro" id="IPR013083">
    <property type="entry name" value="Znf_RING/FYVE/PHD"/>
</dbReference>
<reference evidence="12" key="1">
    <citation type="submission" date="2025-08" db="UniProtKB">
        <authorList>
            <consortium name="RefSeq"/>
        </authorList>
    </citation>
    <scope>IDENTIFICATION</scope>
</reference>
<evidence type="ECO:0000259" key="10">
    <source>
        <dbReference type="PROSITE" id="PS50089"/>
    </source>
</evidence>
<evidence type="ECO:0000256" key="2">
    <source>
        <dbReference type="ARBA" id="ARBA00012483"/>
    </source>
</evidence>
<evidence type="ECO:0000256" key="7">
    <source>
        <dbReference type="ARBA" id="ARBA00022833"/>
    </source>
</evidence>
<dbReference type="SMART" id="SM00184">
    <property type="entry name" value="RING"/>
    <property type="match status" value="1"/>
</dbReference>
<evidence type="ECO:0000256" key="3">
    <source>
        <dbReference type="ARBA" id="ARBA00022679"/>
    </source>
</evidence>
<dbReference type="GO" id="GO:0005737">
    <property type="term" value="C:cytoplasm"/>
    <property type="evidence" value="ECO:0007669"/>
    <property type="project" value="TreeGrafter"/>
</dbReference>
<dbReference type="RefSeq" id="XP_010926559.1">
    <property type="nucleotide sequence ID" value="XM_010928257.3"/>
</dbReference>
<sequence>MAAAGDGILEELLRGGGGGGGMGNFFPIIVGVLGPPAGTEGPDRVVLVNPLTQGMVVLEGDAGHLSDILADVGAAGKRGPPPASKASIEAMRTVEVGEGDLSEQECAVCLDGFKSSGGVVKEMPCRHMFHGGCIEKWLGMHGSCPVCRYQMPVEEEDGARKGGEREGVGEGTVMRREIWMTIAFGVGDGTDRQRGEEGRADGGDEGEQQL</sequence>
<accession>A0A6I9RGX2</accession>
<keyword evidence="11" id="KW-1185">Reference proteome</keyword>
<feature type="domain" description="RING-type" evidence="10">
    <location>
        <begin position="106"/>
        <end position="148"/>
    </location>
</feature>
<evidence type="ECO:0000256" key="9">
    <source>
        <dbReference type="SAM" id="MobiDB-lite"/>
    </source>
</evidence>
<dbReference type="PROSITE" id="PS50089">
    <property type="entry name" value="ZF_RING_2"/>
    <property type="match status" value="1"/>
</dbReference>
<dbReference type="GeneID" id="105048804"/>
<evidence type="ECO:0000256" key="6">
    <source>
        <dbReference type="ARBA" id="ARBA00022786"/>
    </source>
</evidence>
<dbReference type="OrthoDB" id="8062037at2759"/>
<dbReference type="Proteomes" id="UP000504607">
    <property type="component" value="Chromosome 7"/>
</dbReference>
<keyword evidence="4" id="KW-0479">Metal-binding</keyword>
<feature type="compositionally biased region" description="Basic and acidic residues" evidence="9">
    <location>
        <begin position="189"/>
        <end position="202"/>
    </location>
</feature>
<dbReference type="AlphaFoldDB" id="A0A6I9RGX2"/>
<dbReference type="FunFam" id="3.30.40.10:FF:000127">
    <property type="entry name" value="E3 ubiquitin-protein ligase RNF181"/>
    <property type="match status" value="1"/>
</dbReference>
<keyword evidence="7" id="KW-0862">Zinc</keyword>